<proteinExistence type="predicted"/>
<comment type="caution">
    <text evidence="1">The sequence shown here is derived from an EMBL/GenBank/DDBJ whole genome shotgun (WGS) entry which is preliminary data.</text>
</comment>
<accession>A0ACC6M5Z5</accession>
<dbReference type="EMBL" id="JAWZSR010000004">
    <property type="protein sequence ID" value="MDX8046293.1"/>
    <property type="molecule type" value="Genomic_DNA"/>
</dbReference>
<evidence type="ECO:0000313" key="2">
    <source>
        <dbReference type="Proteomes" id="UP001277972"/>
    </source>
</evidence>
<sequence length="69" mass="7726">MGSSTTQAVAHKMNRRYLGVEQIDYINTVSVPRLHKVIEVEQGGISKDIDWQGGGIFVYVELMEKTGFP</sequence>
<reference evidence="1" key="1">
    <citation type="submission" date="2023-11" db="EMBL/GenBank/DDBJ databases">
        <title>Gracilibacillus pellucida a moderately halophilic bacterium isolated from saline soil in Xinjiang province.</title>
        <authorList>
            <person name="Zhang Z."/>
            <person name="Tan F."/>
            <person name="Wang Y."/>
            <person name="Xia M."/>
        </authorList>
    </citation>
    <scope>NUCLEOTIDE SEQUENCE</scope>
    <source>
        <strain evidence="1">S3-1-1</strain>
    </source>
</reference>
<evidence type="ECO:0000313" key="1">
    <source>
        <dbReference type="EMBL" id="MDX8046293.1"/>
    </source>
</evidence>
<name>A0ACC6M5Z5_9BACI</name>
<dbReference type="Proteomes" id="UP001277972">
    <property type="component" value="Unassembled WGS sequence"/>
</dbReference>
<keyword evidence="1" id="KW-0489">Methyltransferase</keyword>
<keyword evidence="2" id="KW-1185">Reference proteome</keyword>
<dbReference type="EC" id="2.1.1.-" evidence="1"/>
<gene>
    <name evidence="1" type="ORF">SH601_09845</name>
</gene>
<keyword evidence="1" id="KW-0808">Transferase</keyword>
<protein>
    <submittedName>
        <fullName evidence="1">Site-specific DNA-methyltransferase</fullName>
        <ecNumber evidence="1">2.1.1.-</ecNumber>
    </submittedName>
</protein>
<organism evidence="1 2">
    <name type="scientific">Gracilibacillus pellucidus</name>
    <dbReference type="NCBI Taxonomy" id="3095368"/>
    <lineage>
        <taxon>Bacteria</taxon>
        <taxon>Bacillati</taxon>
        <taxon>Bacillota</taxon>
        <taxon>Bacilli</taxon>
        <taxon>Bacillales</taxon>
        <taxon>Bacillaceae</taxon>
        <taxon>Gracilibacillus</taxon>
    </lineage>
</organism>